<evidence type="ECO:0000256" key="3">
    <source>
        <dbReference type="ARBA" id="ARBA00022741"/>
    </source>
</evidence>
<dbReference type="SUPFAM" id="SSF56112">
    <property type="entry name" value="Protein kinase-like (PK-like)"/>
    <property type="match status" value="1"/>
</dbReference>
<evidence type="ECO:0000256" key="2">
    <source>
        <dbReference type="ARBA" id="ARBA00022679"/>
    </source>
</evidence>
<dbReference type="SMART" id="SM00220">
    <property type="entry name" value="S_TKc"/>
    <property type="match status" value="1"/>
</dbReference>
<evidence type="ECO:0000313" key="8">
    <source>
        <dbReference type="Proteomes" id="UP001439008"/>
    </source>
</evidence>
<dbReference type="CDD" id="cd00180">
    <property type="entry name" value="PKc"/>
    <property type="match status" value="1"/>
</dbReference>
<keyword evidence="8" id="KW-1185">Reference proteome</keyword>
<dbReference type="PANTHER" id="PTHR24351">
    <property type="entry name" value="RIBOSOMAL PROTEIN S6 KINASE"/>
    <property type="match status" value="1"/>
</dbReference>
<keyword evidence="5" id="KW-0067">ATP-binding</keyword>
<gene>
    <name evidence="7" type="ORF">MHBO_002047</name>
</gene>
<keyword evidence="2" id="KW-0808">Transferase</keyword>
<dbReference type="Gene3D" id="3.30.200.20">
    <property type="entry name" value="Phosphorylase Kinase, domain 1"/>
    <property type="match status" value="1"/>
</dbReference>
<proteinExistence type="predicted"/>
<keyword evidence="3" id="KW-0547">Nucleotide-binding</keyword>
<evidence type="ECO:0000313" key="7">
    <source>
        <dbReference type="EMBL" id="MES1920370.1"/>
    </source>
</evidence>
<dbReference type="EMBL" id="JBDODL010000634">
    <property type="protein sequence ID" value="MES1920370.1"/>
    <property type="molecule type" value="Genomic_DNA"/>
</dbReference>
<dbReference type="InterPro" id="IPR000719">
    <property type="entry name" value="Prot_kinase_dom"/>
</dbReference>
<dbReference type="InterPro" id="IPR008271">
    <property type="entry name" value="Ser/Thr_kinase_AS"/>
</dbReference>
<evidence type="ECO:0000256" key="5">
    <source>
        <dbReference type="ARBA" id="ARBA00022840"/>
    </source>
</evidence>
<dbReference type="Pfam" id="PF00069">
    <property type="entry name" value="Pkinase"/>
    <property type="match status" value="1"/>
</dbReference>
<feature type="domain" description="Protein kinase" evidence="6">
    <location>
        <begin position="33"/>
        <end position="281"/>
    </location>
</feature>
<evidence type="ECO:0000259" key="6">
    <source>
        <dbReference type="PROSITE" id="PS50011"/>
    </source>
</evidence>
<sequence length="309" mass="36146">MESWIEHLHITSEELKNATCSWHENCEKSINDYEAVDVICKTATSTILKVKNKDEIYAVKCIDTTNDMRKFRAEVEVNNLSVLAGHENIVKCLHVFDTENHSLIFKELLMGDASDYKGEKDLNFYSVLGATVAEVLRFMHTKQIVYVDLKAENLMFDFTGKLKLCDFDLSYRTNIEYRIKLIKRGSRVSAAPEQSFGKCTNQTDWYCFGMTLWELLRGKTPNADFYGDDFWSDINENKADFFIFFDGFWGKVARLINKCLKNEPEKRLHLDDDKVFRQIKLFQNITEENIKKFQDDIVCGLLRKFLFLY</sequence>
<dbReference type="PROSITE" id="PS50011">
    <property type="entry name" value="PROTEIN_KINASE_DOM"/>
    <property type="match status" value="1"/>
</dbReference>
<dbReference type="Gene3D" id="1.10.510.10">
    <property type="entry name" value="Transferase(Phosphotransferase) domain 1"/>
    <property type="match status" value="1"/>
</dbReference>
<evidence type="ECO:0000256" key="1">
    <source>
        <dbReference type="ARBA" id="ARBA00022527"/>
    </source>
</evidence>
<keyword evidence="4" id="KW-0418">Kinase</keyword>
<dbReference type="PROSITE" id="PS00108">
    <property type="entry name" value="PROTEIN_KINASE_ST"/>
    <property type="match status" value="1"/>
</dbReference>
<dbReference type="Proteomes" id="UP001439008">
    <property type="component" value="Unassembled WGS sequence"/>
</dbReference>
<organism evidence="7 8">
    <name type="scientific">Bonamia ostreae</name>
    <dbReference type="NCBI Taxonomy" id="126728"/>
    <lineage>
        <taxon>Eukaryota</taxon>
        <taxon>Sar</taxon>
        <taxon>Rhizaria</taxon>
        <taxon>Endomyxa</taxon>
        <taxon>Ascetosporea</taxon>
        <taxon>Haplosporida</taxon>
        <taxon>Bonamia</taxon>
    </lineage>
</organism>
<evidence type="ECO:0000256" key="4">
    <source>
        <dbReference type="ARBA" id="ARBA00022777"/>
    </source>
</evidence>
<name>A0ABV2AL08_9EUKA</name>
<keyword evidence="1" id="KW-0723">Serine/threonine-protein kinase</keyword>
<accession>A0ABV2AL08</accession>
<reference evidence="7 8" key="1">
    <citation type="journal article" date="2024" name="BMC Biol.">
        <title>Comparative genomics of Ascetosporea gives new insight into the evolutionary basis for animal parasitism in Rhizaria.</title>
        <authorList>
            <person name="Hiltunen Thoren M."/>
            <person name="Onut-Brannstrom I."/>
            <person name="Alfjorden A."/>
            <person name="Peckova H."/>
            <person name="Swords F."/>
            <person name="Hooper C."/>
            <person name="Holzer A.S."/>
            <person name="Bass D."/>
            <person name="Burki F."/>
        </authorList>
    </citation>
    <scope>NUCLEOTIDE SEQUENCE [LARGE SCALE GENOMIC DNA]</scope>
    <source>
        <strain evidence="7">20-A016</strain>
    </source>
</reference>
<protein>
    <recommendedName>
        <fullName evidence="6">Protein kinase domain-containing protein</fullName>
    </recommendedName>
</protein>
<comment type="caution">
    <text evidence="7">The sequence shown here is derived from an EMBL/GenBank/DDBJ whole genome shotgun (WGS) entry which is preliminary data.</text>
</comment>
<dbReference type="InterPro" id="IPR011009">
    <property type="entry name" value="Kinase-like_dom_sf"/>
</dbReference>